<keyword evidence="2" id="KW-0472">Membrane</keyword>
<proteinExistence type="predicted"/>
<protein>
    <submittedName>
        <fullName evidence="4">Methyltransferase domain-containing protein</fullName>
    </submittedName>
</protein>
<accession>A0A9P3LIY8</accession>
<dbReference type="InterPro" id="IPR025714">
    <property type="entry name" value="Methyltranfer_dom"/>
</dbReference>
<dbReference type="PANTHER" id="PTHR32026">
    <property type="entry name" value="METHYLTRANSFERASE-LIKE PROTEIN 24"/>
    <property type="match status" value="1"/>
</dbReference>
<evidence type="ECO:0000256" key="2">
    <source>
        <dbReference type="SAM" id="Phobius"/>
    </source>
</evidence>
<dbReference type="PANTHER" id="PTHR32026:SF10">
    <property type="entry name" value="METHYLTRANSFERASE-LIKE PROTEIN 24-RELATED"/>
    <property type="match status" value="1"/>
</dbReference>
<comment type="caution">
    <text evidence="4">The sequence shown here is derived from an EMBL/GenBank/DDBJ whole genome shotgun (WGS) entry which is preliminary data.</text>
</comment>
<reference evidence="4 5" key="1">
    <citation type="submission" date="2021-08" db="EMBL/GenBank/DDBJ databases">
        <title>Draft Genome Sequence of Phanerochaete sordida strain YK-624.</title>
        <authorList>
            <person name="Mori T."/>
            <person name="Dohra H."/>
            <person name="Suzuki T."/>
            <person name="Kawagishi H."/>
            <person name="Hirai H."/>
        </authorList>
    </citation>
    <scope>NUCLEOTIDE SEQUENCE [LARGE SCALE GENOMIC DNA]</scope>
    <source>
        <strain evidence="4 5">YK-624</strain>
    </source>
</reference>
<keyword evidence="4" id="KW-0808">Transferase</keyword>
<sequence length="343" mass="38966">MIHSLQRHPKYVVLLVVLVVGSFLYLSAPYPTHDYTASLVGFPGDTNLPARVERAEKSYRRVVEKRQELIKKHGPSSSQVVMFPPDQDPWPAYTVWDFFPPAFNCPHELERVGTLGDGGKWTCGVSRVAQKPDCTVYSFGMDWDSAWEAAVLDSSESCEIWGYDHAMKGFGRHVSHASFTKKHRTHFQTNVQLGPEDKHDRNDDPKLYTLETIMRQNGHTFIDILKVDIEGYEFDTLKAMLQPYVLSGKPLPFGQLQIELHVWGKKFPDFLNWWETLEAAGLRPVMMEPNLVYVNYNRASGAELAEYTFLNIKGNNVFIADPPASAPADGEPDPKFIRHGPRD</sequence>
<keyword evidence="4" id="KW-0489">Methyltransferase</keyword>
<dbReference type="GO" id="GO:0008168">
    <property type="term" value="F:methyltransferase activity"/>
    <property type="evidence" value="ECO:0007669"/>
    <property type="project" value="UniProtKB-KW"/>
</dbReference>
<evidence type="ECO:0000256" key="1">
    <source>
        <dbReference type="SAM" id="MobiDB-lite"/>
    </source>
</evidence>
<dbReference type="OrthoDB" id="10006218at2759"/>
<keyword evidence="5" id="KW-1185">Reference proteome</keyword>
<dbReference type="Proteomes" id="UP000703269">
    <property type="component" value="Unassembled WGS sequence"/>
</dbReference>
<dbReference type="Gene3D" id="3.40.50.150">
    <property type="entry name" value="Vaccinia Virus protein VP39"/>
    <property type="match status" value="1"/>
</dbReference>
<evidence type="ECO:0000313" key="5">
    <source>
        <dbReference type="Proteomes" id="UP000703269"/>
    </source>
</evidence>
<feature type="transmembrane region" description="Helical" evidence="2">
    <location>
        <begin position="12"/>
        <end position="30"/>
    </location>
</feature>
<name>A0A9P3LIY8_9APHY</name>
<dbReference type="Pfam" id="PF13383">
    <property type="entry name" value="Methyltransf_22"/>
    <property type="match status" value="1"/>
</dbReference>
<organism evidence="4 5">
    <name type="scientific">Phanerochaete sordida</name>
    <dbReference type="NCBI Taxonomy" id="48140"/>
    <lineage>
        <taxon>Eukaryota</taxon>
        <taxon>Fungi</taxon>
        <taxon>Dikarya</taxon>
        <taxon>Basidiomycota</taxon>
        <taxon>Agaricomycotina</taxon>
        <taxon>Agaricomycetes</taxon>
        <taxon>Polyporales</taxon>
        <taxon>Phanerochaetaceae</taxon>
        <taxon>Phanerochaete</taxon>
    </lineage>
</organism>
<dbReference type="InterPro" id="IPR026913">
    <property type="entry name" value="METTL24"/>
</dbReference>
<gene>
    <name evidence="4" type="ORF">PsYK624_123520</name>
</gene>
<dbReference type="GO" id="GO:0032259">
    <property type="term" value="P:methylation"/>
    <property type="evidence" value="ECO:0007669"/>
    <property type="project" value="UniProtKB-KW"/>
</dbReference>
<keyword evidence="2" id="KW-1133">Transmembrane helix</keyword>
<dbReference type="AlphaFoldDB" id="A0A9P3LIY8"/>
<evidence type="ECO:0000259" key="3">
    <source>
        <dbReference type="Pfam" id="PF13383"/>
    </source>
</evidence>
<feature type="region of interest" description="Disordered" evidence="1">
    <location>
        <begin position="323"/>
        <end position="343"/>
    </location>
</feature>
<dbReference type="EMBL" id="BPQB01000056">
    <property type="protein sequence ID" value="GJE96159.1"/>
    <property type="molecule type" value="Genomic_DNA"/>
</dbReference>
<dbReference type="InterPro" id="IPR029063">
    <property type="entry name" value="SAM-dependent_MTases_sf"/>
</dbReference>
<feature type="domain" description="Methyltransferase" evidence="3">
    <location>
        <begin position="96"/>
        <end position="262"/>
    </location>
</feature>
<evidence type="ECO:0000313" key="4">
    <source>
        <dbReference type="EMBL" id="GJE96159.1"/>
    </source>
</evidence>
<feature type="compositionally biased region" description="Basic and acidic residues" evidence="1">
    <location>
        <begin position="332"/>
        <end position="343"/>
    </location>
</feature>
<keyword evidence="2" id="KW-0812">Transmembrane</keyword>